<dbReference type="STRING" id="51670.SAMN04488557_1945"/>
<evidence type="ECO:0000313" key="2">
    <source>
        <dbReference type="EMBL" id="SFV33359.1"/>
    </source>
</evidence>
<protein>
    <submittedName>
        <fullName evidence="2">Uncharacterized protein</fullName>
    </submittedName>
</protein>
<reference evidence="3" key="1">
    <citation type="submission" date="2016-10" db="EMBL/GenBank/DDBJ databases">
        <authorList>
            <person name="Varghese N."/>
            <person name="Submissions S."/>
        </authorList>
    </citation>
    <scope>NUCLEOTIDE SEQUENCE [LARGE SCALE GENOMIC DNA]</scope>
    <source>
        <strain evidence="3">DSM 1565</strain>
    </source>
</reference>
<keyword evidence="3" id="KW-1185">Reference proteome</keyword>
<organism evidence="2 3">
    <name type="scientific">Hyphomicrobium facile</name>
    <dbReference type="NCBI Taxonomy" id="51670"/>
    <lineage>
        <taxon>Bacteria</taxon>
        <taxon>Pseudomonadati</taxon>
        <taxon>Pseudomonadota</taxon>
        <taxon>Alphaproteobacteria</taxon>
        <taxon>Hyphomicrobiales</taxon>
        <taxon>Hyphomicrobiaceae</taxon>
        <taxon>Hyphomicrobium</taxon>
    </lineage>
</organism>
<evidence type="ECO:0000313" key="3">
    <source>
        <dbReference type="Proteomes" id="UP000199423"/>
    </source>
</evidence>
<accession>A0A1I7NFD1</accession>
<proteinExistence type="predicted"/>
<evidence type="ECO:0000256" key="1">
    <source>
        <dbReference type="SAM" id="MobiDB-lite"/>
    </source>
</evidence>
<dbReference type="EMBL" id="FPCH01000002">
    <property type="protein sequence ID" value="SFV33359.1"/>
    <property type="molecule type" value="Genomic_DNA"/>
</dbReference>
<name>A0A1I7NFD1_9HYPH</name>
<gene>
    <name evidence="2" type="ORF">SAMN04488557_1945</name>
</gene>
<feature type="region of interest" description="Disordered" evidence="1">
    <location>
        <begin position="56"/>
        <end position="81"/>
    </location>
</feature>
<sequence length="81" mass="8605">MLGYARTGSSRAVRKARTPHIVKLASYFKRSGQRCVGSTQLRDNESANTRPVILVEAGGGGSHRSPDPGTQKAAAKLRDGP</sequence>
<dbReference type="AlphaFoldDB" id="A0A1I7NFD1"/>
<dbReference type="Proteomes" id="UP000199423">
    <property type="component" value="Unassembled WGS sequence"/>
</dbReference>